<gene>
    <name evidence="6" type="ORF">KTAU_34160</name>
</gene>
<evidence type="ECO:0000256" key="3">
    <source>
        <dbReference type="ARBA" id="ARBA00023295"/>
    </source>
</evidence>
<dbReference type="InterPro" id="IPR012341">
    <property type="entry name" value="6hp_glycosidase-like_sf"/>
</dbReference>
<evidence type="ECO:0000313" key="7">
    <source>
        <dbReference type="Proteomes" id="UP000334820"/>
    </source>
</evidence>
<dbReference type="InterPro" id="IPR008965">
    <property type="entry name" value="CBM2/CBM3_carb-bd_dom_sf"/>
</dbReference>
<evidence type="ECO:0000256" key="4">
    <source>
        <dbReference type="ARBA" id="ARBA00023326"/>
    </source>
</evidence>
<evidence type="ECO:0000256" key="2">
    <source>
        <dbReference type="ARBA" id="ARBA00023277"/>
    </source>
</evidence>
<dbReference type="SUPFAM" id="SSF48208">
    <property type="entry name" value="Six-hairpin glycosidases"/>
    <property type="match status" value="1"/>
</dbReference>
<accession>A0A5J4KDW3</accession>
<evidence type="ECO:0000259" key="5">
    <source>
        <dbReference type="PROSITE" id="PS51172"/>
    </source>
</evidence>
<proteinExistence type="predicted"/>
<dbReference type="Proteomes" id="UP000334820">
    <property type="component" value="Unassembled WGS sequence"/>
</dbReference>
<comment type="caution">
    <text evidence="6">The sequence shown here is derived from an EMBL/GenBank/DDBJ whole genome shotgun (WGS) entry which is preliminary data.</text>
</comment>
<dbReference type="InterPro" id="IPR036966">
    <property type="entry name" value="CBM3_sf"/>
</dbReference>
<dbReference type="SMART" id="SM01067">
    <property type="entry name" value="CBM_3"/>
    <property type="match status" value="1"/>
</dbReference>
<dbReference type="SUPFAM" id="SSF49384">
    <property type="entry name" value="Carbohydrate-binding domain"/>
    <property type="match status" value="1"/>
</dbReference>
<evidence type="ECO:0000256" key="1">
    <source>
        <dbReference type="ARBA" id="ARBA00022801"/>
    </source>
</evidence>
<dbReference type="GO" id="GO:0000272">
    <property type="term" value="P:polysaccharide catabolic process"/>
    <property type="evidence" value="ECO:0007669"/>
    <property type="project" value="UniProtKB-KW"/>
</dbReference>
<keyword evidence="4" id="KW-0624">Polysaccharide degradation</keyword>
<evidence type="ECO:0000313" key="6">
    <source>
        <dbReference type="EMBL" id="GER84780.1"/>
    </source>
</evidence>
<keyword evidence="2" id="KW-0119">Carbohydrate metabolism</keyword>
<dbReference type="Gene3D" id="2.60.40.710">
    <property type="entry name" value="Endoglucanase-like"/>
    <property type="match status" value="1"/>
</dbReference>
<dbReference type="PROSITE" id="PS51172">
    <property type="entry name" value="CBM3"/>
    <property type="match status" value="1"/>
</dbReference>
<keyword evidence="7" id="KW-1185">Reference proteome</keyword>
<dbReference type="Pfam" id="PF00759">
    <property type="entry name" value="Glyco_hydro_9"/>
    <property type="match status" value="1"/>
</dbReference>
<dbReference type="GO" id="GO:0030248">
    <property type="term" value="F:cellulose binding"/>
    <property type="evidence" value="ECO:0007669"/>
    <property type="project" value="InterPro"/>
</dbReference>
<dbReference type="PANTHER" id="PTHR22298">
    <property type="entry name" value="ENDO-1,4-BETA-GLUCANASE"/>
    <property type="match status" value="1"/>
</dbReference>
<dbReference type="EMBL" id="BKZV01000005">
    <property type="protein sequence ID" value="GER84780.1"/>
    <property type="molecule type" value="Genomic_DNA"/>
</dbReference>
<organism evidence="6 7">
    <name type="scientific">Thermogemmatispora aurantia</name>
    <dbReference type="NCBI Taxonomy" id="2045279"/>
    <lineage>
        <taxon>Bacteria</taxon>
        <taxon>Bacillati</taxon>
        <taxon>Chloroflexota</taxon>
        <taxon>Ktedonobacteria</taxon>
        <taxon>Thermogemmatisporales</taxon>
        <taxon>Thermogemmatisporaceae</taxon>
        <taxon>Thermogemmatispora</taxon>
    </lineage>
</organism>
<dbReference type="InterPro" id="IPR001701">
    <property type="entry name" value="Glyco_hydro_9"/>
</dbReference>
<dbReference type="Pfam" id="PF00942">
    <property type="entry name" value="CBM_3"/>
    <property type="match status" value="1"/>
</dbReference>
<dbReference type="Gene3D" id="1.50.10.10">
    <property type="match status" value="1"/>
</dbReference>
<feature type="domain" description="CBM3" evidence="5">
    <location>
        <begin position="541"/>
        <end position="703"/>
    </location>
</feature>
<protein>
    <submittedName>
        <fullName evidence="6">Endoglucanase</fullName>
    </submittedName>
</protein>
<dbReference type="RefSeq" id="WP_228026497.1">
    <property type="nucleotide sequence ID" value="NZ_BKZV01000005.1"/>
</dbReference>
<keyword evidence="3" id="KW-0326">Glycosidase</keyword>
<sequence>MSTRISRRELLQQSRNLLVALPLGSLGAALAGVDSSLRASAAPTPQYNLAAALQMSIYFYDAQKSGPGVTGGLLPWRGDCDLSDTAVPLQPKNSNNVGTNMSASFIAAHQQVLDPAGKGTVDVSGGFHDAGDHVKFGLPQGYAISTLGWGFYEFRQAFVSTGQDAHMMAILRWGCDYLMRCTFRDSSGNVVAFCYQVGEGSIDHTVWAPPEVENLARPAYFATSETPASDMCAEAAAALAIMYLNSQSSDATYAAKCLDYAQALYRFAVANRGLGYSGGFYNSSGDSDDLAWAAIWLYIATGQQSYLNDIIATDSSGHYTGYLKAIMNSTQDNWQNTWVHCWDAVWGGMFLKLAPITNDPKHWYIARWNLEYWSNVPHQDPNDQNFLKPTPGGFMVINTWGSCRYNAAAQLCALVYRKYTGDSRFSDWALGQMNYILGSNPMNRCYMVGFASNSAKHPHHRAAHGSFTNSMSDPPNHRHTLWGGLVGGPDTSDYHDDATNDFVYNEVAVDYSAAFVGALAGHYYYYGSGQQPNPNFSTAETPVNPFFVEALVNQDSNQSTQITLTLHSDTTQPPQFVTGLKVRYFFNISELLAIGQSINSVSVAIYYDQNQYLPNGGPVAVHGPYAWGNSTTVYYYEFDWSAYPLWYTRDLEFALIVAIGSDYKYHWDSSNDWSRQGLTSTKAVTQYIPVYRNGTLVFGQEPPKS</sequence>
<dbReference type="InterPro" id="IPR006311">
    <property type="entry name" value="TAT_signal"/>
</dbReference>
<dbReference type="PROSITE" id="PS51318">
    <property type="entry name" value="TAT"/>
    <property type="match status" value="1"/>
</dbReference>
<dbReference type="InterPro" id="IPR008928">
    <property type="entry name" value="6-hairpin_glycosidase_sf"/>
</dbReference>
<dbReference type="GO" id="GO:0004553">
    <property type="term" value="F:hydrolase activity, hydrolyzing O-glycosyl compounds"/>
    <property type="evidence" value="ECO:0007669"/>
    <property type="project" value="InterPro"/>
</dbReference>
<reference evidence="6 7" key="1">
    <citation type="journal article" date="2019" name="Int. J. Syst. Evol. Microbiol.">
        <title>Thermogemmatispora aurantia sp. nov. and Thermogemmatispora argillosa sp. nov., within the class Ktedonobacteria, and emended description of the genus Thermogemmatispora.</title>
        <authorList>
            <person name="Zheng Y."/>
            <person name="Wang C.M."/>
            <person name="Sakai Y."/>
            <person name="Abe K."/>
            <person name="Yokota A."/>
            <person name="Yabe S."/>
        </authorList>
    </citation>
    <scope>NUCLEOTIDE SEQUENCE [LARGE SCALE GENOMIC DNA]</scope>
    <source>
        <strain evidence="6 7">A1-2</strain>
    </source>
</reference>
<name>A0A5J4KDW3_9CHLR</name>
<dbReference type="InterPro" id="IPR001956">
    <property type="entry name" value="CBM3"/>
</dbReference>
<dbReference type="AlphaFoldDB" id="A0A5J4KDW3"/>
<keyword evidence="1" id="KW-0378">Hydrolase</keyword>